<evidence type="ECO:0000313" key="1">
    <source>
        <dbReference type="EMBL" id="TMQ74346.1"/>
    </source>
</evidence>
<proteinExistence type="predicted"/>
<gene>
    <name evidence="1" type="ORF">E6K81_00025</name>
</gene>
<evidence type="ECO:0008006" key="3">
    <source>
        <dbReference type="Google" id="ProtNLM"/>
    </source>
</evidence>
<dbReference type="InterPro" id="IPR028994">
    <property type="entry name" value="Integrin_alpha_N"/>
</dbReference>
<dbReference type="EMBL" id="VBPB01000001">
    <property type="protein sequence ID" value="TMQ74346.1"/>
    <property type="molecule type" value="Genomic_DNA"/>
</dbReference>
<sequence length="405" mass="43198">MPDIPVALVGTDIVRSTDDNGQVLIFLPVGTSKLSASLPDSFFFSTANPVSVAMTNGATKTAAIGMYLKDYGIAAGTVYNDDNGNNVMDSGEKGVPWATVSCTLPDSTVVYDETDGKGIYGLKLPVNDPPHTTPYTLTCQPPAGYAGTAPPITGLYVKNKQTVASKNFPLGAFTVWQHDVDDPLSAINYTDFIEHDWRGTGNGNSKHAVHDQDLIVGSAKTETSELQQWFNNYDDNPPFHNLKSTTRTAPQSVISLACDTLDAKSSDGFCRPDAIVGTRYNGSTNWHIWFTQNTSGNEGFLDLQKDQSYTTYDKGDVQSILTYSAGAGLAPNILIGTRSPSFGQGSIELWTSASHTNPAYVRVQLIPPTGLVPGNNLGEVAAMALGDMNGDGVADLVVGTLTSFY</sequence>
<dbReference type="Gene3D" id="2.60.40.10">
    <property type="entry name" value="Immunoglobulins"/>
    <property type="match status" value="1"/>
</dbReference>
<dbReference type="SUPFAM" id="SSF117074">
    <property type="entry name" value="Hypothetical protein PA1324"/>
    <property type="match status" value="1"/>
</dbReference>
<evidence type="ECO:0000313" key="2">
    <source>
        <dbReference type="Proteomes" id="UP000319771"/>
    </source>
</evidence>
<dbReference type="InterPro" id="IPR013783">
    <property type="entry name" value="Ig-like_fold"/>
</dbReference>
<dbReference type="AlphaFoldDB" id="A0A538UEN7"/>
<organism evidence="1 2">
    <name type="scientific">Eiseniibacteriota bacterium</name>
    <dbReference type="NCBI Taxonomy" id="2212470"/>
    <lineage>
        <taxon>Bacteria</taxon>
        <taxon>Candidatus Eiseniibacteriota</taxon>
    </lineage>
</organism>
<reference evidence="1 2" key="1">
    <citation type="journal article" date="2019" name="Nat. Microbiol.">
        <title>Mediterranean grassland soil C-N compound turnover is dependent on rainfall and depth, and is mediated by genomically divergent microorganisms.</title>
        <authorList>
            <person name="Diamond S."/>
            <person name="Andeer P.F."/>
            <person name="Li Z."/>
            <person name="Crits-Christoph A."/>
            <person name="Burstein D."/>
            <person name="Anantharaman K."/>
            <person name="Lane K.R."/>
            <person name="Thomas B.C."/>
            <person name="Pan C."/>
            <person name="Northen T.R."/>
            <person name="Banfield J.F."/>
        </authorList>
    </citation>
    <scope>NUCLEOTIDE SEQUENCE [LARGE SCALE GENOMIC DNA]</scope>
    <source>
        <strain evidence="1">WS_11</strain>
    </source>
</reference>
<name>A0A538UEN7_UNCEI</name>
<dbReference type="SUPFAM" id="SSF69318">
    <property type="entry name" value="Integrin alpha N-terminal domain"/>
    <property type="match status" value="1"/>
</dbReference>
<protein>
    <recommendedName>
        <fullName evidence="3">VCBS repeat-containing protein</fullName>
    </recommendedName>
</protein>
<comment type="caution">
    <text evidence="1">The sequence shown here is derived from an EMBL/GenBank/DDBJ whole genome shotgun (WGS) entry which is preliminary data.</text>
</comment>
<dbReference type="Proteomes" id="UP000319771">
    <property type="component" value="Unassembled WGS sequence"/>
</dbReference>
<accession>A0A538UEN7</accession>